<protein>
    <submittedName>
        <fullName evidence="6">Diamine acetyltransferase 2</fullName>
    </submittedName>
</protein>
<organism evidence="5 6">
    <name type="scientific">Lingula anatina</name>
    <name type="common">Brachiopod</name>
    <name type="synonym">Lingula unguis</name>
    <dbReference type="NCBI Taxonomy" id="7574"/>
    <lineage>
        <taxon>Eukaryota</taxon>
        <taxon>Metazoa</taxon>
        <taxon>Spiralia</taxon>
        <taxon>Lophotrochozoa</taxon>
        <taxon>Brachiopoda</taxon>
        <taxon>Linguliformea</taxon>
        <taxon>Lingulata</taxon>
        <taxon>Lingulida</taxon>
        <taxon>Linguloidea</taxon>
        <taxon>Lingulidae</taxon>
        <taxon>Lingula</taxon>
    </lineage>
</organism>
<dbReference type="AlphaFoldDB" id="A0A1S3HNR2"/>
<dbReference type="PROSITE" id="PS51186">
    <property type="entry name" value="GNAT"/>
    <property type="match status" value="1"/>
</dbReference>
<evidence type="ECO:0000259" key="4">
    <source>
        <dbReference type="PROSITE" id="PS51186"/>
    </source>
</evidence>
<dbReference type="GeneID" id="106156792"/>
<dbReference type="SUPFAM" id="SSF55729">
    <property type="entry name" value="Acyl-CoA N-acyltransferases (Nat)"/>
    <property type="match status" value="1"/>
</dbReference>
<feature type="domain" description="N-acetyltransferase" evidence="4">
    <location>
        <begin position="3"/>
        <end position="163"/>
    </location>
</feature>
<evidence type="ECO:0000256" key="1">
    <source>
        <dbReference type="ARBA" id="ARBA00008694"/>
    </source>
</evidence>
<gene>
    <name evidence="6" type="primary">LOC106156792</name>
</gene>
<evidence type="ECO:0000313" key="5">
    <source>
        <dbReference type="Proteomes" id="UP000085678"/>
    </source>
</evidence>
<dbReference type="KEGG" id="lak:106156792"/>
<evidence type="ECO:0000313" key="6">
    <source>
        <dbReference type="RefSeq" id="XP_013387675.1"/>
    </source>
</evidence>
<proteinExistence type="inferred from homology"/>
<dbReference type="STRING" id="7574.A0A1S3HNR2"/>
<dbReference type="InterPro" id="IPR000182">
    <property type="entry name" value="GNAT_dom"/>
</dbReference>
<dbReference type="InterPro" id="IPR051016">
    <property type="entry name" value="Diverse_Substrate_AcTransf"/>
</dbReference>
<dbReference type="Pfam" id="PF00583">
    <property type="entry name" value="Acetyltransf_1"/>
    <property type="match status" value="1"/>
</dbReference>
<dbReference type="Proteomes" id="UP000085678">
    <property type="component" value="Unplaced"/>
</dbReference>
<dbReference type="InParanoid" id="A0A1S3HNR2"/>
<dbReference type="PANTHER" id="PTHR10545:SF29">
    <property type="entry name" value="GH14572P-RELATED"/>
    <property type="match status" value="1"/>
</dbReference>
<dbReference type="FunCoup" id="A0A1S3HNR2">
    <property type="interactions" value="193"/>
</dbReference>
<dbReference type="RefSeq" id="XP_013387675.1">
    <property type="nucleotide sequence ID" value="XM_013532221.1"/>
</dbReference>
<evidence type="ECO:0000256" key="3">
    <source>
        <dbReference type="ARBA" id="ARBA00023315"/>
    </source>
</evidence>
<dbReference type="OrthoDB" id="7305308at2759"/>
<dbReference type="Gene3D" id="3.40.630.30">
    <property type="match status" value="1"/>
</dbReference>
<accession>A0A1S3HNR2</accession>
<keyword evidence="2" id="KW-0808">Transferase</keyword>
<keyword evidence="5" id="KW-1185">Reference proteome</keyword>
<sequence length="172" mass="19367">MSVVIRGAKREDCAAIHGLIKELTEFEKYPEGVKTTYEELASHGFGSRAFFYCKVAETTESNRGETEKKIIGYGLYYFTYLTLEGPTVYLRDLYVASAYRGKGTGTALFRAVAKAAIEEKCAVMTWRVFDWNKPAIELYQKLGGSDITKEEQLRTFCMKGDTLQKVASESAF</sequence>
<comment type="similarity">
    <text evidence="1">Belongs to the acetyltransferase family.</text>
</comment>
<dbReference type="GO" id="GO:0008080">
    <property type="term" value="F:N-acetyltransferase activity"/>
    <property type="evidence" value="ECO:0007669"/>
    <property type="project" value="TreeGrafter"/>
</dbReference>
<reference evidence="6" key="1">
    <citation type="submission" date="2025-08" db="UniProtKB">
        <authorList>
            <consortium name="RefSeq"/>
        </authorList>
    </citation>
    <scope>IDENTIFICATION</scope>
    <source>
        <tissue evidence="6">Gonads</tissue>
    </source>
</reference>
<dbReference type="FunFam" id="3.40.630.30:FF:000064">
    <property type="entry name" value="GNAT family acetyltransferase"/>
    <property type="match status" value="1"/>
</dbReference>
<evidence type="ECO:0000256" key="2">
    <source>
        <dbReference type="ARBA" id="ARBA00022679"/>
    </source>
</evidence>
<dbReference type="PANTHER" id="PTHR10545">
    <property type="entry name" value="DIAMINE N-ACETYLTRANSFERASE"/>
    <property type="match status" value="1"/>
</dbReference>
<dbReference type="OMA" id="YEKMADH"/>
<keyword evidence="3" id="KW-0012">Acyltransferase</keyword>
<name>A0A1S3HNR2_LINAN</name>
<dbReference type="InterPro" id="IPR016181">
    <property type="entry name" value="Acyl_CoA_acyltransferase"/>
</dbReference>
<dbReference type="CDD" id="cd04301">
    <property type="entry name" value="NAT_SF"/>
    <property type="match status" value="1"/>
</dbReference>